<dbReference type="OrthoDB" id="310895at2759"/>
<dbReference type="Gene3D" id="3.40.309.10">
    <property type="entry name" value="Aldehyde Dehydrogenase, Chain A, domain 2"/>
    <property type="match status" value="1"/>
</dbReference>
<gene>
    <name evidence="4" type="ORF">HANVADRAFT_3705</name>
</gene>
<evidence type="ECO:0000256" key="1">
    <source>
        <dbReference type="ARBA" id="ARBA00009986"/>
    </source>
</evidence>
<dbReference type="InterPro" id="IPR016162">
    <property type="entry name" value="Ald_DH_N"/>
</dbReference>
<name>A0A1B7T9S2_9ASCO</name>
<accession>A0A1B7T9S2</accession>
<dbReference type="InterPro" id="IPR016160">
    <property type="entry name" value="Ald_DH_CS_CYS"/>
</dbReference>
<feature type="domain" description="Aldehyde dehydrogenase" evidence="3">
    <location>
        <begin position="1"/>
        <end position="217"/>
    </location>
</feature>
<evidence type="ECO:0000256" key="2">
    <source>
        <dbReference type="ARBA" id="ARBA00023002"/>
    </source>
</evidence>
<comment type="caution">
    <text evidence="4">The sequence shown here is derived from an EMBL/GenBank/DDBJ whole genome shotgun (WGS) entry which is preliminary data.</text>
</comment>
<comment type="similarity">
    <text evidence="1">Belongs to the aldehyde dehydrogenase family.</text>
</comment>
<dbReference type="GO" id="GO:0016620">
    <property type="term" value="F:oxidoreductase activity, acting on the aldehyde or oxo group of donors, NAD or NADP as acceptor"/>
    <property type="evidence" value="ECO:0007669"/>
    <property type="project" value="InterPro"/>
</dbReference>
<reference evidence="5" key="1">
    <citation type="journal article" date="2016" name="Proc. Natl. Acad. Sci. U.S.A.">
        <title>Comparative genomics of biotechnologically important yeasts.</title>
        <authorList>
            <person name="Riley R."/>
            <person name="Haridas S."/>
            <person name="Wolfe K.H."/>
            <person name="Lopes M.R."/>
            <person name="Hittinger C.T."/>
            <person name="Goeker M."/>
            <person name="Salamov A.A."/>
            <person name="Wisecaver J.H."/>
            <person name="Long T.M."/>
            <person name="Calvey C.H."/>
            <person name="Aerts A.L."/>
            <person name="Barry K.W."/>
            <person name="Choi C."/>
            <person name="Clum A."/>
            <person name="Coughlan A.Y."/>
            <person name="Deshpande S."/>
            <person name="Douglass A.P."/>
            <person name="Hanson S.J."/>
            <person name="Klenk H.-P."/>
            <person name="LaButti K.M."/>
            <person name="Lapidus A."/>
            <person name="Lindquist E.A."/>
            <person name="Lipzen A.M."/>
            <person name="Meier-Kolthoff J.P."/>
            <person name="Ohm R.A."/>
            <person name="Otillar R.P."/>
            <person name="Pangilinan J.L."/>
            <person name="Peng Y."/>
            <person name="Rokas A."/>
            <person name="Rosa C.A."/>
            <person name="Scheuner C."/>
            <person name="Sibirny A.A."/>
            <person name="Slot J.C."/>
            <person name="Stielow J.B."/>
            <person name="Sun H."/>
            <person name="Kurtzman C.P."/>
            <person name="Blackwell M."/>
            <person name="Grigoriev I.V."/>
            <person name="Jeffries T.W."/>
        </authorList>
    </citation>
    <scope>NUCLEOTIDE SEQUENCE [LARGE SCALE GENOMIC DNA]</scope>
    <source>
        <strain evidence="5">NRRL Y-1626</strain>
    </source>
</reference>
<dbReference type="SUPFAM" id="SSF53720">
    <property type="entry name" value="ALDH-like"/>
    <property type="match status" value="1"/>
</dbReference>
<organism evidence="4 5">
    <name type="scientific">Hanseniaspora valbyensis NRRL Y-1626</name>
    <dbReference type="NCBI Taxonomy" id="766949"/>
    <lineage>
        <taxon>Eukaryota</taxon>
        <taxon>Fungi</taxon>
        <taxon>Dikarya</taxon>
        <taxon>Ascomycota</taxon>
        <taxon>Saccharomycotina</taxon>
        <taxon>Saccharomycetes</taxon>
        <taxon>Saccharomycodales</taxon>
        <taxon>Saccharomycodaceae</taxon>
        <taxon>Hanseniaspora</taxon>
    </lineage>
</organism>
<dbReference type="PROSITE" id="PS00070">
    <property type="entry name" value="ALDEHYDE_DEHYDR_CYS"/>
    <property type="match status" value="1"/>
</dbReference>
<dbReference type="EMBL" id="LXPE01000087">
    <property type="protein sequence ID" value="OBA25489.1"/>
    <property type="molecule type" value="Genomic_DNA"/>
</dbReference>
<dbReference type="InterPro" id="IPR016161">
    <property type="entry name" value="Ald_DH/histidinol_DH"/>
</dbReference>
<proteinExistence type="inferred from homology"/>
<dbReference type="GO" id="GO:0019413">
    <property type="term" value="P:acetate biosynthetic process"/>
    <property type="evidence" value="ECO:0007669"/>
    <property type="project" value="UniProtKB-ARBA"/>
</dbReference>
<keyword evidence="5" id="KW-1185">Reference proteome</keyword>
<sequence length="225" mass="24725">IVSNKARDNLDKVVENICLGIFYNSGEVCCAGSRVYVQEDIYDELVAKLVKYTENLKVGDGFSDPYYGPLTNKMQLDKVKQYVGIAKGEGAKLLTGGNQIGEKGFLFQPTIFGDCNNNMRVVKEEIFGPVLSLVQFKDLKDAISMANDSEYDLAAGVFTSDLNEAVEISNNLNAGTVWVNTYNNFHPSLPFGGHSGSGYGSEMSEEAFHCYTNVKAVKINIEQKI</sequence>
<keyword evidence="2" id="KW-0560">Oxidoreductase</keyword>
<dbReference type="InterPro" id="IPR016163">
    <property type="entry name" value="Ald_DH_C"/>
</dbReference>
<dbReference type="Pfam" id="PF00171">
    <property type="entry name" value="Aldedh"/>
    <property type="match status" value="1"/>
</dbReference>
<dbReference type="FunFam" id="3.40.309.10:FF:000001">
    <property type="entry name" value="Mitochondrial aldehyde dehydrogenase 2"/>
    <property type="match status" value="1"/>
</dbReference>
<feature type="non-terminal residue" evidence="4">
    <location>
        <position position="1"/>
    </location>
</feature>
<dbReference type="Gene3D" id="3.40.605.10">
    <property type="entry name" value="Aldehyde Dehydrogenase, Chain A, domain 1"/>
    <property type="match status" value="1"/>
</dbReference>
<dbReference type="AlphaFoldDB" id="A0A1B7T9S2"/>
<evidence type="ECO:0000313" key="4">
    <source>
        <dbReference type="EMBL" id="OBA25489.1"/>
    </source>
</evidence>
<protein>
    <submittedName>
        <fullName evidence="4">ALDH-like protein</fullName>
    </submittedName>
</protein>
<dbReference type="PANTHER" id="PTHR11699">
    <property type="entry name" value="ALDEHYDE DEHYDROGENASE-RELATED"/>
    <property type="match status" value="1"/>
</dbReference>
<dbReference type="InterPro" id="IPR015590">
    <property type="entry name" value="Aldehyde_DH_dom"/>
</dbReference>
<dbReference type="Proteomes" id="UP000092321">
    <property type="component" value="Unassembled WGS sequence"/>
</dbReference>
<evidence type="ECO:0000313" key="5">
    <source>
        <dbReference type="Proteomes" id="UP000092321"/>
    </source>
</evidence>
<evidence type="ECO:0000259" key="3">
    <source>
        <dbReference type="Pfam" id="PF00171"/>
    </source>
</evidence>